<keyword evidence="3" id="KW-1185">Reference proteome</keyword>
<evidence type="ECO:0000313" key="3">
    <source>
        <dbReference type="Proteomes" id="UP000247978"/>
    </source>
</evidence>
<name>A0A2V3VYB3_9BACI</name>
<sequence>MAKQVEQEIIVRNIEQKDLEEVAALSHKCFGPGMSLKYEHMESQLNIFPKGQICVEYGGKIVGCALSLIVNFSDYGYDHTYDEISGDGYIRNHNPEGVNLYGIEVGVDPDYWNMSIGKQLYEARKKICKELHLQSIIIGGRIPNYYQYADKMSAEQYAKAVMADKIYDPVLTFQKKNGFQLNKVIANYLPDDKESLQYATSMEWKNDEYELT</sequence>
<dbReference type="AlphaFoldDB" id="A0A2V3VYB3"/>
<accession>A0A2V3VYB3</accession>
<dbReference type="RefSeq" id="WP_158525636.1">
    <property type="nucleotide sequence ID" value="NZ_JBHUHB010000001.1"/>
</dbReference>
<dbReference type="Pfam" id="PF00583">
    <property type="entry name" value="Acetyltransf_1"/>
    <property type="match status" value="1"/>
</dbReference>
<dbReference type="OrthoDB" id="9811121at2"/>
<comment type="caution">
    <text evidence="2">The sequence shown here is derived from an EMBL/GenBank/DDBJ whole genome shotgun (WGS) entry which is preliminary data.</text>
</comment>
<reference evidence="2 3" key="1">
    <citation type="submission" date="2018-05" db="EMBL/GenBank/DDBJ databases">
        <title>Genomic Encyclopedia of Type Strains, Phase IV (KMG-IV): sequencing the most valuable type-strain genomes for metagenomic binning, comparative biology and taxonomic classification.</title>
        <authorList>
            <person name="Goeker M."/>
        </authorList>
    </citation>
    <scope>NUCLEOTIDE SEQUENCE [LARGE SCALE GENOMIC DNA]</scope>
    <source>
        <strain evidence="2 3">DSM 28556</strain>
    </source>
</reference>
<dbReference type="Gene3D" id="3.40.630.30">
    <property type="match status" value="1"/>
</dbReference>
<gene>
    <name evidence="2" type="ORF">DFR56_10977</name>
</gene>
<dbReference type="InterPro" id="IPR000182">
    <property type="entry name" value="GNAT_dom"/>
</dbReference>
<dbReference type="SUPFAM" id="SSF55729">
    <property type="entry name" value="Acyl-CoA N-acyltransferases (Nat)"/>
    <property type="match status" value="1"/>
</dbReference>
<dbReference type="EMBL" id="QJJQ01000009">
    <property type="protein sequence ID" value="PXW85914.1"/>
    <property type="molecule type" value="Genomic_DNA"/>
</dbReference>
<dbReference type="CDD" id="cd04301">
    <property type="entry name" value="NAT_SF"/>
    <property type="match status" value="1"/>
</dbReference>
<dbReference type="PROSITE" id="PS51186">
    <property type="entry name" value="GNAT"/>
    <property type="match status" value="1"/>
</dbReference>
<proteinExistence type="predicted"/>
<evidence type="ECO:0000259" key="1">
    <source>
        <dbReference type="PROSITE" id="PS51186"/>
    </source>
</evidence>
<organism evidence="2 3">
    <name type="scientific">Pseudogracilibacillus auburnensis</name>
    <dbReference type="NCBI Taxonomy" id="1494959"/>
    <lineage>
        <taxon>Bacteria</taxon>
        <taxon>Bacillati</taxon>
        <taxon>Bacillota</taxon>
        <taxon>Bacilli</taxon>
        <taxon>Bacillales</taxon>
        <taxon>Bacillaceae</taxon>
        <taxon>Pseudogracilibacillus</taxon>
    </lineage>
</organism>
<evidence type="ECO:0000313" key="2">
    <source>
        <dbReference type="EMBL" id="PXW85914.1"/>
    </source>
</evidence>
<keyword evidence="2" id="KW-0808">Transferase</keyword>
<feature type="domain" description="N-acetyltransferase" evidence="1">
    <location>
        <begin position="9"/>
        <end position="207"/>
    </location>
</feature>
<dbReference type="GO" id="GO:0016747">
    <property type="term" value="F:acyltransferase activity, transferring groups other than amino-acyl groups"/>
    <property type="evidence" value="ECO:0007669"/>
    <property type="project" value="InterPro"/>
</dbReference>
<dbReference type="InterPro" id="IPR016181">
    <property type="entry name" value="Acyl_CoA_acyltransferase"/>
</dbReference>
<dbReference type="Proteomes" id="UP000247978">
    <property type="component" value="Unassembled WGS sequence"/>
</dbReference>
<protein>
    <submittedName>
        <fullName evidence="2">Acetyltransferase (GNAT) family protein</fullName>
    </submittedName>
</protein>